<comment type="caution">
    <text evidence="2">The sequence shown here is derived from an EMBL/GenBank/DDBJ whole genome shotgun (WGS) entry which is preliminary data.</text>
</comment>
<feature type="region of interest" description="Disordered" evidence="1">
    <location>
        <begin position="88"/>
        <end position="108"/>
    </location>
</feature>
<dbReference type="EMBL" id="SNRW01040376">
    <property type="protein sequence ID" value="KAA6344452.1"/>
    <property type="molecule type" value="Genomic_DNA"/>
</dbReference>
<name>A0A5J4SFB6_9EUKA</name>
<evidence type="ECO:0000256" key="1">
    <source>
        <dbReference type="SAM" id="MobiDB-lite"/>
    </source>
</evidence>
<accession>A0A5J4SFB6</accession>
<evidence type="ECO:0000313" key="2">
    <source>
        <dbReference type="EMBL" id="KAA6344452.1"/>
    </source>
</evidence>
<sequence length="194" mass="22559">MDTYQQFVGWSARRNNEGKQLKDIVFNAVNVHINQGQQVRQPGNLSARASGGLNALNQSFIQQQQQYQQSQGINQVNEAIEQETIKPIALKQQTEEREGNEFNQDISMDDEFDTDQKLNQVEQTQDQQEIQEIYKLQQQQEKQTDEAEEEQREDYPPDARSGILVIGMDLKQIRLKLTKKQIEQDRLASMNDIY</sequence>
<evidence type="ECO:0000313" key="3">
    <source>
        <dbReference type="Proteomes" id="UP000324800"/>
    </source>
</evidence>
<organism evidence="2 3">
    <name type="scientific">Streblomastix strix</name>
    <dbReference type="NCBI Taxonomy" id="222440"/>
    <lineage>
        <taxon>Eukaryota</taxon>
        <taxon>Metamonada</taxon>
        <taxon>Preaxostyla</taxon>
        <taxon>Oxymonadida</taxon>
        <taxon>Streblomastigidae</taxon>
        <taxon>Streblomastix</taxon>
    </lineage>
</organism>
<dbReference type="AlphaFoldDB" id="A0A5J4SFB6"/>
<protein>
    <submittedName>
        <fullName evidence="2">Uncharacterized protein</fullName>
    </submittedName>
</protein>
<gene>
    <name evidence="2" type="ORF">EZS28_052240</name>
</gene>
<proteinExistence type="predicted"/>
<dbReference type="Proteomes" id="UP000324800">
    <property type="component" value="Unassembled WGS sequence"/>
</dbReference>
<reference evidence="2 3" key="1">
    <citation type="submission" date="2019-03" db="EMBL/GenBank/DDBJ databases">
        <title>Single cell metagenomics reveals metabolic interactions within the superorganism composed of flagellate Streblomastix strix and complex community of Bacteroidetes bacteria on its surface.</title>
        <authorList>
            <person name="Treitli S.C."/>
            <person name="Kolisko M."/>
            <person name="Husnik F."/>
            <person name="Keeling P."/>
            <person name="Hampl V."/>
        </authorList>
    </citation>
    <scope>NUCLEOTIDE SEQUENCE [LARGE SCALE GENOMIC DNA]</scope>
    <source>
        <strain evidence="2">ST1C</strain>
    </source>
</reference>
<feature type="region of interest" description="Disordered" evidence="1">
    <location>
        <begin position="137"/>
        <end position="160"/>
    </location>
</feature>